<evidence type="ECO:0000256" key="9">
    <source>
        <dbReference type="ARBA" id="ARBA00071648"/>
    </source>
</evidence>
<dbReference type="SUPFAM" id="SSF64158">
    <property type="entry name" value="2,3-Bisphosphoglycerate-independent phosphoglycerate mutase, substrate-binding domain"/>
    <property type="match status" value="1"/>
</dbReference>
<evidence type="ECO:0000259" key="15">
    <source>
        <dbReference type="Pfam" id="PF06415"/>
    </source>
</evidence>
<comment type="similarity">
    <text evidence="3 10">Belongs to the BPG-independent phosphoglycerate mutase family.</text>
</comment>
<dbReference type="CDD" id="cd16010">
    <property type="entry name" value="iPGM"/>
    <property type="match status" value="1"/>
</dbReference>
<evidence type="ECO:0000256" key="8">
    <source>
        <dbReference type="ARBA" id="ARBA00023235"/>
    </source>
</evidence>
<protein>
    <recommendedName>
        <fullName evidence="9 10">2,3-bisphosphoglycerate-independent phosphoglycerate mutase</fullName>
        <shortName evidence="10">BPG-independent PGAM</shortName>
        <shortName evidence="10">Phosphoglyceromutase</shortName>
        <shortName evidence="10">iPGM</shortName>
        <ecNumber evidence="4 10">5.4.2.12</ecNumber>
    </recommendedName>
</protein>
<keyword evidence="6 10" id="KW-0324">Glycolysis</keyword>
<name>A0A2M7VAF9_9BACT</name>
<evidence type="ECO:0000256" key="11">
    <source>
        <dbReference type="PIRSR" id="PIRSR001492-1"/>
    </source>
</evidence>
<organism evidence="16 17">
    <name type="scientific">Candidatus Magasanikbacteria bacterium CG_4_10_14_0_2_um_filter_37_12</name>
    <dbReference type="NCBI Taxonomy" id="1974637"/>
    <lineage>
        <taxon>Bacteria</taxon>
        <taxon>Candidatus Magasanikiibacteriota</taxon>
    </lineage>
</organism>
<reference evidence="17" key="1">
    <citation type="submission" date="2017-09" db="EMBL/GenBank/DDBJ databases">
        <title>Depth-based differentiation of microbial function through sediment-hosted aquifers and enrichment of novel symbionts in the deep terrestrial subsurface.</title>
        <authorList>
            <person name="Probst A.J."/>
            <person name="Ladd B."/>
            <person name="Jarett J.K."/>
            <person name="Geller-Mcgrath D.E."/>
            <person name="Sieber C.M.K."/>
            <person name="Emerson J.B."/>
            <person name="Anantharaman K."/>
            <person name="Thomas B.C."/>
            <person name="Malmstrom R."/>
            <person name="Stieglmeier M."/>
            <person name="Klingl A."/>
            <person name="Woyke T."/>
            <person name="Ryan C.M."/>
            <person name="Banfield J.F."/>
        </authorList>
    </citation>
    <scope>NUCLEOTIDE SEQUENCE [LARGE SCALE GENOMIC DNA]</scope>
</reference>
<dbReference type="GO" id="GO:0006007">
    <property type="term" value="P:glucose catabolic process"/>
    <property type="evidence" value="ECO:0007669"/>
    <property type="project" value="InterPro"/>
</dbReference>
<dbReference type="HAMAP" id="MF_01038">
    <property type="entry name" value="GpmI"/>
    <property type="match status" value="1"/>
</dbReference>
<dbReference type="PIRSF" id="PIRSF001492">
    <property type="entry name" value="IPGAM"/>
    <property type="match status" value="1"/>
</dbReference>
<evidence type="ECO:0000256" key="3">
    <source>
        <dbReference type="ARBA" id="ARBA00008819"/>
    </source>
</evidence>
<feature type="binding site" evidence="10 12">
    <location>
        <position position="337"/>
    </location>
    <ligand>
        <name>substrate</name>
    </ligand>
</feature>
<comment type="pathway">
    <text evidence="2 10">Carbohydrate degradation; glycolysis; pyruvate from D-glyceraldehyde 3-phosphate: step 3/5.</text>
</comment>
<dbReference type="GO" id="GO:0004619">
    <property type="term" value="F:phosphoglycerate mutase activity"/>
    <property type="evidence" value="ECO:0007669"/>
    <property type="project" value="UniProtKB-UniRule"/>
</dbReference>
<comment type="catalytic activity">
    <reaction evidence="1 10">
        <text>(2R)-2-phosphoglycerate = (2R)-3-phosphoglycerate</text>
        <dbReference type="Rhea" id="RHEA:15901"/>
        <dbReference type="ChEBI" id="CHEBI:58272"/>
        <dbReference type="ChEBI" id="CHEBI:58289"/>
        <dbReference type="EC" id="5.4.2.12"/>
    </reaction>
</comment>
<feature type="active site" description="Phosphoserine intermediate" evidence="10 11">
    <location>
        <position position="65"/>
    </location>
</feature>
<evidence type="ECO:0000313" key="16">
    <source>
        <dbReference type="EMBL" id="PIZ95890.1"/>
    </source>
</evidence>
<dbReference type="PANTHER" id="PTHR31637">
    <property type="entry name" value="2,3-BISPHOSPHOGLYCERATE-INDEPENDENT PHOSPHOGLYCERATE MUTASE"/>
    <property type="match status" value="1"/>
</dbReference>
<evidence type="ECO:0000256" key="7">
    <source>
        <dbReference type="ARBA" id="ARBA00023211"/>
    </source>
</evidence>
<evidence type="ECO:0000256" key="12">
    <source>
        <dbReference type="PIRSR" id="PIRSR001492-2"/>
    </source>
</evidence>
<dbReference type="GO" id="GO:0006096">
    <property type="term" value="P:glycolytic process"/>
    <property type="evidence" value="ECO:0007669"/>
    <property type="project" value="UniProtKB-UniRule"/>
</dbReference>
<keyword evidence="8 10" id="KW-0413">Isomerase</keyword>
<feature type="binding site" evidence="10 13">
    <location>
        <position position="404"/>
    </location>
    <ligand>
        <name>Mn(2+)</name>
        <dbReference type="ChEBI" id="CHEBI:29035"/>
        <label>1</label>
    </ligand>
</feature>
<comment type="cofactor">
    <cofactor evidence="10">
        <name>Mn(2+)</name>
        <dbReference type="ChEBI" id="CHEBI:29035"/>
    </cofactor>
    <text evidence="10">Binds 2 manganese ions per subunit.</text>
</comment>
<feature type="binding site" evidence="10 12">
    <location>
        <position position="188"/>
    </location>
    <ligand>
        <name>substrate</name>
    </ligand>
</feature>
<feature type="binding site" evidence="10 12">
    <location>
        <begin position="156"/>
        <end position="157"/>
    </location>
    <ligand>
        <name>substrate</name>
    </ligand>
</feature>
<dbReference type="NCBIfam" id="TIGR01307">
    <property type="entry name" value="pgm_bpd_ind"/>
    <property type="match status" value="1"/>
</dbReference>
<comment type="function">
    <text evidence="10">Catalyzes the interconversion of 2-phosphoglycerate and 3-phosphoglycerate.</text>
</comment>
<dbReference type="Pfam" id="PF06415">
    <property type="entry name" value="iPGM_N"/>
    <property type="match status" value="1"/>
</dbReference>
<dbReference type="EMBL" id="PFPK01000002">
    <property type="protein sequence ID" value="PIZ95890.1"/>
    <property type="molecule type" value="Genomic_DNA"/>
</dbReference>
<feature type="binding site" evidence="10 12">
    <location>
        <position position="194"/>
    </location>
    <ligand>
        <name>substrate</name>
    </ligand>
</feature>
<dbReference type="GO" id="GO:0005829">
    <property type="term" value="C:cytosol"/>
    <property type="evidence" value="ECO:0007669"/>
    <property type="project" value="TreeGrafter"/>
</dbReference>
<evidence type="ECO:0000256" key="5">
    <source>
        <dbReference type="ARBA" id="ARBA00022723"/>
    </source>
</evidence>
<feature type="binding site" evidence="10 13">
    <location>
        <position position="445"/>
    </location>
    <ligand>
        <name>Mn(2+)</name>
        <dbReference type="ChEBI" id="CHEBI:29035"/>
        <label>2</label>
    </ligand>
</feature>
<evidence type="ECO:0000256" key="10">
    <source>
        <dbReference type="HAMAP-Rule" id="MF_01038"/>
    </source>
</evidence>
<keyword evidence="5 10" id="KW-0479">Metal-binding</keyword>
<dbReference type="PANTHER" id="PTHR31637:SF0">
    <property type="entry name" value="2,3-BISPHOSPHOGLYCERATE-INDEPENDENT PHOSPHOGLYCERATE MUTASE"/>
    <property type="match status" value="1"/>
</dbReference>
<dbReference type="InterPro" id="IPR005995">
    <property type="entry name" value="Pgm_bpd_ind"/>
</dbReference>
<dbReference type="InterPro" id="IPR017850">
    <property type="entry name" value="Alkaline_phosphatase_core_sf"/>
</dbReference>
<feature type="domain" description="BPG-independent PGAM N-terminal" evidence="15">
    <location>
        <begin position="85"/>
        <end position="301"/>
    </location>
</feature>
<evidence type="ECO:0000313" key="17">
    <source>
        <dbReference type="Proteomes" id="UP000228568"/>
    </source>
</evidence>
<dbReference type="InterPro" id="IPR036646">
    <property type="entry name" value="PGAM_B_sf"/>
</dbReference>
<evidence type="ECO:0000256" key="2">
    <source>
        <dbReference type="ARBA" id="ARBA00004798"/>
    </source>
</evidence>
<proteinExistence type="inferred from homology"/>
<gene>
    <name evidence="10" type="primary">gpmI</name>
    <name evidence="16" type="ORF">COX81_00130</name>
</gene>
<feature type="binding site" evidence="10 13">
    <location>
        <position position="65"/>
    </location>
    <ligand>
        <name>Mn(2+)</name>
        <dbReference type="ChEBI" id="CHEBI:29035"/>
        <label>2</label>
    </ligand>
</feature>
<dbReference type="InterPro" id="IPR006124">
    <property type="entry name" value="Metalloenzyme"/>
</dbReference>
<feature type="binding site" evidence="10 13">
    <location>
        <position position="464"/>
    </location>
    <ligand>
        <name>Mn(2+)</name>
        <dbReference type="ChEBI" id="CHEBI:29035"/>
        <label>1</label>
    </ligand>
</feature>
<dbReference type="InterPro" id="IPR011258">
    <property type="entry name" value="BPG-indep_PGM_N"/>
</dbReference>
<sequence length="527" mass="58184">MSNKSKKPLVLVILDGWGVAPDSKGNAITQAKTPNFDKFVREYPAMTLYASGNEVGLRSGEMGNSEVGHLNIGAGRVYYQTLPRINKNIVDKSFFSNKAFLDALEHAKEKKTVLHLIGLVSPGNVHASQKHLYALLDLAKKKRVKNVYIHAILDGRDTTYNSGIDFIKKLQKKIDEVGKGKIASISGRYYAMDRDSRWDRVEKAYRAMAEGVASQFATDPVKAIEESYANEVFDEEFVPVVIGETGEPTARIQNGDAVIFFNFRPDRARELTQAFVIPGFSKFERKYIKDLFFVTMTEYEKEIPVTVAFQPVIVHNCLGEVFSNAGLKQFHIAETEKYAHITFFLNGTIEDPFLGEDRKIIPSPKVSSYDQSPEMSAQIITKEVVKAIDKAEYDVIILNYANADMVSHTGQLAPSIKGVEAVDKGLGIIVEHTLARDGIVVVTADHGNAEEVINLETGTRDKEHSTNPVPLLIISNEYHGQAGSAGDPPEGDLSLMHPVGMLADVAPTVLKIMGLDKPKEMTGRALI</sequence>
<evidence type="ECO:0000256" key="1">
    <source>
        <dbReference type="ARBA" id="ARBA00000370"/>
    </source>
</evidence>
<dbReference type="EC" id="5.4.2.12" evidence="4 10"/>
<comment type="subunit">
    <text evidence="10">Monomer.</text>
</comment>
<feature type="binding site" evidence="10 12">
    <location>
        <begin position="264"/>
        <end position="267"/>
    </location>
    <ligand>
        <name>substrate</name>
    </ligand>
</feature>
<evidence type="ECO:0000256" key="6">
    <source>
        <dbReference type="ARBA" id="ARBA00023152"/>
    </source>
</evidence>
<feature type="binding site" evidence="10 13">
    <location>
        <position position="408"/>
    </location>
    <ligand>
        <name>Mn(2+)</name>
        <dbReference type="ChEBI" id="CHEBI:29035"/>
        <label>1</label>
    </ligand>
</feature>
<dbReference type="Gene3D" id="3.40.1450.10">
    <property type="entry name" value="BPG-independent phosphoglycerate mutase, domain B"/>
    <property type="match status" value="1"/>
</dbReference>
<feature type="binding site" evidence="10 13">
    <location>
        <position position="15"/>
    </location>
    <ligand>
        <name>Mn(2+)</name>
        <dbReference type="ChEBI" id="CHEBI:29035"/>
        <label>2</label>
    </ligand>
</feature>
<dbReference type="SUPFAM" id="SSF53649">
    <property type="entry name" value="Alkaline phosphatase-like"/>
    <property type="match status" value="1"/>
</dbReference>
<accession>A0A2M7VAF9</accession>
<dbReference type="Gene3D" id="3.40.720.10">
    <property type="entry name" value="Alkaline Phosphatase, subunit A"/>
    <property type="match status" value="1"/>
</dbReference>
<feature type="binding site" evidence="10 12">
    <location>
        <position position="126"/>
    </location>
    <ligand>
        <name>substrate</name>
    </ligand>
</feature>
<evidence type="ECO:0000256" key="4">
    <source>
        <dbReference type="ARBA" id="ARBA00012026"/>
    </source>
</evidence>
<dbReference type="GO" id="GO:0030145">
    <property type="term" value="F:manganese ion binding"/>
    <property type="evidence" value="ECO:0007669"/>
    <property type="project" value="UniProtKB-UniRule"/>
</dbReference>
<feature type="binding site" evidence="10 13">
    <location>
        <position position="446"/>
    </location>
    <ligand>
        <name>Mn(2+)</name>
        <dbReference type="ChEBI" id="CHEBI:29035"/>
        <label>2</label>
    </ligand>
</feature>
<evidence type="ECO:0000256" key="13">
    <source>
        <dbReference type="PIRSR" id="PIRSR001492-3"/>
    </source>
</evidence>
<keyword evidence="7 10" id="KW-0464">Manganese</keyword>
<dbReference type="Pfam" id="PF01676">
    <property type="entry name" value="Metalloenzyme"/>
    <property type="match status" value="1"/>
</dbReference>
<feature type="domain" description="Metalloenzyme" evidence="14">
    <location>
        <begin position="7"/>
        <end position="517"/>
    </location>
</feature>
<dbReference type="AlphaFoldDB" id="A0A2M7VAF9"/>
<evidence type="ECO:0000259" key="14">
    <source>
        <dbReference type="Pfam" id="PF01676"/>
    </source>
</evidence>
<dbReference type="FunFam" id="3.40.1450.10:FF:000001">
    <property type="entry name" value="2,3-bisphosphoglycerate-independent phosphoglycerate mutase"/>
    <property type="match status" value="1"/>
</dbReference>
<dbReference type="UniPathway" id="UPA00109">
    <property type="reaction ID" value="UER00186"/>
</dbReference>
<dbReference type="Proteomes" id="UP000228568">
    <property type="component" value="Unassembled WGS sequence"/>
</dbReference>
<comment type="caution">
    <text evidence="16">The sequence shown here is derived from an EMBL/GenBank/DDBJ whole genome shotgun (WGS) entry which is preliminary data.</text>
</comment>